<reference evidence="2 3" key="1">
    <citation type="submission" date="2012-12" db="EMBL/GenBank/DDBJ databases">
        <title>The Genome Sequence of Bacillus cereus VD196.</title>
        <authorList>
            <consortium name="The Broad Institute Genome Sequencing Platform"/>
            <consortium name="The Broad Institute Genome Sequencing Center for Infectious Disease"/>
            <person name="Feldgarden M."/>
            <person name="Van der Auwera G.A."/>
            <person name="Mahillon J."/>
            <person name="Duprez V."/>
            <person name="Timmery S."/>
            <person name="Mattelet C."/>
            <person name="Dierick K."/>
            <person name="Sun M."/>
            <person name="Yu Z."/>
            <person name="Zhu L."/>
            <person name="Hu X."/>
            <person name="Shank E.B."/>
            <person name="Swiecicka I."/>
            <person name="Hansen B.M."/>
            <person name="Andrup L."/>
            <person name="Walker B."/>
            <person name="Young S.K."/>
            <person name="Zeng Q."/>
            <person name="Gargeya S."/>
            <person name="Fitzgerald M."/>
            <person name="Haas B."/>
            <person name="Abouelleil A."/>
            <person name="Alvarado L."/>
            <person name="Arachchi H.M."/>
            <person name="Berlin A.M."/>
            <person name="Chapman S.B."/>
            <person name="Dewar J."/>
            <person name="Goldberg J."/>
            <person name="Griggs A."/>
            <person name="Gujja S."/>
            <person name="Hansen M."/>
            <person name="Howarth C."/>
            <person name="Imamovic A."/>
            <person name="Larimer J."/>
            <person name="McCowan C."/>
            <person name="Murphy C."/>
            <person name="Neiman D."/>
            <person name="Pearson M."/>
            <person name="Priest M."/>
            <person name="Roberts A."/>
            <person name="Saif S."/>
            <person name="Shea T."/>
            <person name="Sisk P."/>
            <person name="Sykes S."/>
            <person name="Wortman J."/>
            <person name="Nusbaum C."/>
            <person name="Birren B."/>
        </authorList>
    </citation>
    <scope>NUCLEOTIDE SEQUENCE [LARGE SCALE GENOMIC DNA]</scope>
    <source>
        <strain evidence="2 3">VD196</strain>
    </source>
</reference>
<name>A0A9W5PXV3_BACCE</name>
<evidence type="ECO:0000256" key="1">
    <source>
        <dbReference type="SAM" id="MobiDB-lite"/>
    </source>
</evidence>
<dbReference type="InterPro" id="IPR013320">
    <property type="entry name" value="ConA-like_dom_sf"/>
</dbReference>
<feature type="non-terminal residue" evidence="2">
    <location>
        <position position="1"/>
    </location>
</feature>
<protein>
    <submittedName>
        <fullName evidence="2">Uncharacterized protein</fullName>
    </submittedName>
</protein>
<dbReference type="InterPro" id="IPR013783">
    <property type="entry name" value="Ig-like_fold"/>
</dbReference>
<comment type="caution">
    <text evidence="2">The sequence shown here is derived from an EMBL/GenBank/DDBJ whole genome shotgun (WGS) entry which is preliminary data.</text>
</comment>
<dbReference type="Gene3D" id="2.60.40.10">
    <property type="entry name" value="Immunoglobulins"/>
    <property type="match status" value="1"/>
</dbReference>
<dbReference type="Proteomes" id="UP000014023">
    <property type="component" value="Unassembled WGS sequence"/>
</dbReference>
<feature type="compositionally biased region" description="Basic and acidic residues" evidence="1">
    <location>
        <begin position="221"/>
        <end position="242"/>
    </location>
</feature>
<dbReference type="SUPFAM" id="SSF49899">
    <property type="entry name" value="Concanavalin A-like lectins/glucanases"/>
    <property type="match status" value="1"/>
</dbReference>
<gene>
    <name evidence="2" type="ORF">IKE_06217</name>
</gene>
<dbReference type="EMBL" id="AHFL01000080">
    <property type="protein sequence ID" value="EOO58928.1"/>
    <property type="molecule type" value="Genomic_DNA"/>
</dbReference>
<feature type="region of interest" description="Disordered" evidence="1">
    <location>
        <begin position="202"/>
        <end position="242"/>
    </location>
</feature>
<proteinExistence type="predicted"/>
<evidence type="ECO:0000313" key="3">
    <source>
        <dbReference type="Proteomes" id="UP000014023"/>
    </source>
</evidence>
<dbReference type="AlphaFoldDB" id="A0A9W5PXV3"/>
<accession>A0A9W5PXV3</accession>
<organism evidence="2 3">
    <name type="scientific">Bacillus cereus VD196</name>
    <dbReference type="NCBI Taxonomy" id="1053243"/>
    <lineage>
        <taxon>Bacteria</taxon>
        <taxon>Bacillati</taxon>
        <taxon>Bacillota</taxon>
        <taxon>Bacilli</taxon>
        <taxon>Bacillales</taxon>
        <taxon>Bacillaceae</taxon>
        <taxon>Bacillus</taxon>
        <taxon>Bacillus cereus group</taxon>
    </lineage>
</organism>
<evidence type="ECO:0000313" key="2">
    <source>
        <dbReference type="EMBL" id="EOO58928.1"/>
    </source>
</evidence>
<feature type="non-terminal residue" evidence="2">
    <location>
        <position position="242"/>
    </location>
</feature>
<sequence>TLFTPIVDVLPGKYNIVHAEETQNPAKYSVINASNKWEGLSSATYGTAIRDYGNYVNYKSQYPNLSFRAEPLRGYAQTAVEVKVRTDADQVHQLDLCGYHLGNRQWQFASQPFTPLTDEVPEPGEWAVWKVTYDKIAQKKTFYLNGKKIVERDINGSAPGISDSFFGSFNMDNNTRVSTDIEYVNISYTAISNEKPVITGEEKTSLKQGSTFDPLSGMSATDKEDGDLTEKLKITENTVDSK</sequence>